<reference evidence="3" key="1">
    <citation type="submission" date="2015-11" db="EMBL/GenBank/DDBJ databases">
        <authorList>
            <person name="Varghese N."/>
        </authorList>
    </citation>
    <scope>NUCLEOTIDE SEQUENCE [LARGE SCALE GENOMIC DNA]</scope>
    <source>
        <strain evidence="3">DSM 45899</strain>
    </source>
</reference>
<gene>
    <name evidence="2" type="ORF">Ga0074812_1166</name>
</gene>
<keyword evidence="1" id="KW-1133">Transmembrane helix</keyword>
<sequence length="258" mass="27083">MIRFVLRSEWIKLVSVRSTWWCLGAAALLVPVFGLLTAMATDPADAAARPRAWQVAEGGFDPLQPLSGVLLAQFAFGVLGALTITSEYSTGQIRGSLVTVPHRRRLLAAKLAVLLAVVVTVAMVLTVGTFFLTQAAYPDGLSIGLGDGGAWKALLGIVAYTTFISVFGFAVGAAVRRTGAAISVFMFVTFVVMSALPAVFPSSLREDAGRYTFLGLADSLTTLQPDPHPGMLASAVLLAGYATVALAPALLLAERRDA</sequence>
<dbReference type="Proteomes" id="UP000198802">
    <property type="component" value="Unassembled WGS sequence"/>
</dbReference>
<evidence type="ECO:0000313" key="3">
    <source>
        <dbReference type="Proteomes" id="UP000198802"/>
    </source>
</evidence>
<keyword evidence="3" id="KW-1185">Reference proteome</keyword>
<dbReference type="Pfam" id="PF12730">
    <property type="entry name" value="ABC2_membrane_4"/>
    <property type="match status" value="1"/>
</dbReference>
<dbReference type="RefSeq" id="WP_114476409.1">
    <property type="nucleotide sequence ID" value="NZ_FAOZ01000016.1"/>
</dbReference>
<dbReference type="AlphaFoldDB" id="A0A0S4QU46"/>
<evidence type="ECO:0000313" key="2">
    <source>
        <dbReference type="EMBL" id="CUU57978.1"/>
    </source>
</evidence>
<keyword evidence="1" id="KW-0472">Membrane</keyword>
<dbReference type="EMBL" id="FAOZ01000016">
    <property type="protein sequence ID" value="CUU57978.1"/>
    <property type="molecule type" value="Genomic_DNA"/>
</dbReference>
<keyword evidence="1" id="KW-0812">Transmembrane</keyword>
<proteinExistence type="predicted"/>
<accession>A0A0S4QU46</accession>
<feature type="transmembrane region" description="Helical" evidence="1">
    <location>
        <begin position="153"/>
        <end position="175"/>
    </location>
</feature>
<protein>
    <submittedName>
        <fullName evidence="2">ABC-2 family transporter protein</fullName>
    </submittedName>
</protein>
<dbReference type="PANTHER" id="PTHR37305:SF1">
    <property type="entry name" value="MEMBRANE PROTEIN"/>
    <property type="match status" value="1"/>
</dbReference>
<feature type="transmembrane region" description="Helical" evidence="1">
    <location>
        <begin position="231"/>
        <end position="253"/>
    </location>
</feature>
<name>A0A0S4QU46_9ACTN</name>
<feature type="transmembrane region" description="Helical" evidence="1">
    <location>
        <begin position="111"/>
        <end position="133"/>
    </location>
</feature>
<feature type="transmembrane region" description="Helical" evidence="1">
    <location>
        <begin position="70"/>
        <end position="90"/>
    </location>
</feature>
<dbReference type="PANTHER" id="PTHR37305">
    <property type="entry name" value="INTEGRAL MEMBRANE PROTEIN-RELATED"/>
    <property type="match status" value="1"/>
</dbReference>
<evidence type="ECO:0000256" key="1">
    <source>
        <dbReference type="SAM" id="Phobius"/>
    </source>
</evidence>
<feature type="transmembrane region" description="Helical" evidence="1">
    <location>
        <begin position="182"/>
        <end position="200"/>
    </location>
</feature>
<organism evidence="2 3">
    <name type="scientific">Parafrankia irregularis</name>
    <dbReference type="NCBI Taxonomy" id="795642"/>
    <lineage>
        <taxon>Bacteria</taxon>
        <taxon>Bacillati</taxon>
        <taxon>Actinomycetota</taxon>
        <taxon>Actinomycetes</taxon>
        <taxon>Frankiales</taxon>
        <taxon>Frankiaceae</taxon>
        <taxon>Parafrankia</taxon>
    </lineage>
</organism>